<proteinExistence type="predicted"/>
<reference evidence="2" key="2">
    <citation type="journal article" date="2008" name="Genome Biol.">
        <title>Improved genome assembly and evidence-based global gene model set for the chordate Ciona intestinalis: new insight into intron and operon populations.</title>
        <authorList>
            <person name="Satou Y."/>
            <person name="Mineta K."/>
            <person name="Ogasawara M."/>
            <person name="Sasakura Y."/>
            <person name="Shoguchi E."/>
            <person name="Ueno K."/>
            <person name="Yamada L."/>
            <person name="Matsumoto J."/>
            <person name="Wasserscheid J."/>
            <person name="Dewar K."/>
            <person name="Wiley G.B."/>
            <person name="Macmil S.L."/>
            <person name="Roe B.A."/>
            <person name="Zeller R.W."/>
            <person name="Hastings K.E."/>
            <person name="Lemaire P."/>
            <person name="Lindquist E."/>
            <person name="Endo T."/>
            <person name="Hotta K."/>
            <person name="Inaba K."/>
        </authorList>
    </citation>
    <scope>NUCLEOTIDE SEQUENCE [LARGE SCALE GENOMIC DNA]</scope>
    <source>
        <strain evidence="2">wild type</strain>
    </source>
</reference>
<evidence type="ECO:0000259" key="1">
    <source>
        <dbReference type="Pfam" id="PF12894"/>
    </source>
</evidence>
<dbReference type="FunCoup" id="F6Y0M4">
    <property type="interactions" value="392"/>
</dbReference>
<reference evidence="3" key="1">
    <citation type="journal article" date="2002" name="Science">
        <title>The draft genome of Ciona intestinalis: insights into chordate and vertebrate origins.</title>
        <authorList>
            <person name="Dehal P."/>
            <person name="Satou Y."/>
            <person name="Campbell R.K."/>
            <person name="Chapman J."/>
            <person name="Degnan B."/>
            <person name="De Tomaso A."/>
            <person name="Davidson B."/>
            <person name="Di Gregorio A."/>
            <person name="Gelpke M."/>
            <person name="Goodstein D.M."/>
            <person name="Harafuji N."/>
            <person name="Hastings K.E."/>
            <person name="Ho I."/>
            <person name="Hotta K."/>
            <person name="Huang W."/>
            <person name="Kawashima T."/>
            <person name="Lemaire P."/>
            <person name="Martinez D."/>
            <person name="Meinertzhagen I.A."/>
            <person name="Necula S."/>
            <person name="Nonaka M."/>
            <person name="Putnam N."/>
            <person name="Rash S."/>
            <person name="Saiga H."/>
            <person name="Satake M."/>
            <person name="Terry A."/>
            <person name="Yamada L."/>
            <person name="Wang H.G."/>
            <person name="Awazu S."/>
            <person name="Azumi K."/>
            <person name="Boore J."/>
            <person name="Branno M."/>
            <person name="Chin-Bow S."/>
            <person name="DeSantis R."/>
            <person name="Doyle S."/>
            <person name="Francino P."/>
            <person name="Keys D.N."/>
            <person name="Haga S."/>
            <person name="Hayashi H."/>
            <person name="Hino K."/>
            <person name="Imai K.S."/>
            <person name="Inaba K."/>
            <person name="Kano S."/>
            <person name="Kobayashi K."/>
            <person name="Kobayashi M."/>
            <person name="Lee B.I."/>
            <person name="Makabe K.W."/>
            <person name="Manohar C."/>
            <person name="Matassi G."/>
            <person name="Medina M."/>
            <person name="Mochizuki Y."/>
            <person name="Mount S."/>
            <person name="Morishita T."/>
            <person name="Miura S."/>
            <person name="Nakayama A."/>
            <person name="Nishizaka S."/>
            <person name="Nomoto H."/>
            <person name="Ohta F."/>
            <person name="Oishi K."/>
            <person name="Rigoutsos I."/>
            <person name="Sano M."/>
            <person name="Sasaki A."/>
            <person name="Sasakura Y."/>
            <person name="Shoguchi E."/>
            <person name="Shin-i T."/>
            <person name="Spagnuolo A."/>
            <person name="Stainier D."/>
            <person name="Suzuki M.M."/>
            <person name="Tassy O."/>
            <person name="Takatori N."/>
            <person name="Tokuoka M."/>
            <person name="Yagi K."/>
            <person name="Yoshizaki F."/>
            <person name="Wada S."/>
            <person name="Zhang C."/>
            <person name="Hyatt P.D."/>
            <person name="Larimer F."/>
            <person name="Detter C."/>
            <person name="Doggett N."/>
            <person name="Glavina T."/>
            <person name="Hawkins T."/>
            <person name="Richardson P."/>
            <person name="Lucas S."/>
            <person name="Kohara Y."/>
            <person name="Levine M."/>
            <person name="Satoh N."/>
            <person name="Rokhsar D.S."/>
        </authorList>
    </citation>
    <scope>NUCLEOTIDE SEQUENCE [LARGE SCALE GENOMIC DNA]</scope>
</reference>
<dbReference type="SMART" id="SM00320">
    <property type="entry name" value="WD40"/>
    <property type="match status" value="10"/>
</dbReference>
<evidence type="ECO:0000313" key="2">
    <source>
        <dbReference type="Ensembl" id="ENSCINP00000013847.3"/>
    </source>
</evidence>
<dbReference type="GeneTree" id="ENSGT00940000153533"/>
<dbReference type="GO" id="GO:0000462">
    <property type="term" value="P:maturation of SSU-rRNA from tricistronic rRNA transcript (SSU-rRNA, 5.8S rRNA, LSU-rRNA)"/>
    <property type="evidence" value="ECO:0000318"/>
    <property type="project" value="GO_Central"/>
</dbReference>
<reference evidence="2" key="3">
    <citation type="submission" date="2025-08" db="UniProtKB">
        <authorList>
            <consortium name="Ensembl"/>
        </authorList>
    </citation>
    <scope>IDENTIFICATION</scope>
</reference>
<dbReference type="GO" id="GO:0032040">
    <property type="term" value="C:small-subunit processome"/>
    <property type="evidence" value="ECO:0000318"/>
    <property type="project" value="GO_Central"/>
</dbReference>
<dbReference type="KEGG" id="cin:100180054"/>
<dbReference type="SUPFAM" id="SSF50978">
    <property type="entry name" value="WD40 repeat-like"/>
    <property type="match status" value="2"/>
</dbReference>
<dbReference type="GO" id="GO:0034455">
    <property type="term" value="C:t-UTP complex"/>
    <property type="evidence" value="ECO:0000318"/>
    <property type="project" value="GO_Central"/>
</dbReference>
<dbReference type="Proteomes" id="UP000008144">
    <property type="component" value="Chromosome 8"/>
</dbReference>
<dbReference type="Ensembl" id="ENSCINT00000013847.3">
    <property type="protein sequence ID" value="ENSCINP00000013847.3"/>
    <property type="gene ID" value="ENSCING00000006750.3"/>
</dbReference>
<dbReference type="STRING" id="7719.ENSCINP00000013847"/>
<dbReference type="InterPro" id="IPR046351">
    <property type="entry name" value="UTP4"/>
</dbReference>
<feature type="domain" description="Anaphase-promoting complex subunit 4-like WD40" evidence="1">
    <location>
        <begin position="106"/>
        <end position="194"/>
    </location>
</feature>
<dbReference type="InterPro" id="IPR001680">
    <property type="entry name" value="WD40_rpt"/>
</dbReference>
<dbReference type="Pfam" id="PF00400">
    <property type="entry name" value="WD40"/>
    <property type="match status" value="1"/>
</dbReference>
<dbReference type="EMBL" id="EAAA01002616">
    <property type="status" value="NOT_ANNOTATED_CDS"/>
    <property type="molecule type" value="Genomic_DNA"/>
</dbReference>
<dbReference type="FunFam" id="2.130.10.10:FF:003157">
    <property type="entry name" value="U3 small nucleolar RNA-associated protein 4 homolog"/>
    <property type="match status" value="1"/>
</dbReference>
<dbReference type="InterPro" id="IPR036322">
    <property type="entry name" value="WD40_repeat_dom_sf"/>
</dbReference>
<evidence type="ECO:0000313" key="3">
    <source>
        <dbReference type="Proteomes" id="UP000008144"/>
    </source>
</evidence>
<dbReference type="InParanoid" id="F6Y0M4"/>
<dbReference type="InterPro" id="IPR024977">
    <property type="entry name" value="Apc4-like_WD40_dom"/>
</dbReference>
<keyword evidence="3" id="KW-1185">Reference proteome</keyword>
<dbReference type="GO" id="GO:0030686">
    <property type="term" value="C:90S preribosome"/>
    <property type="evidence" value="ECO:0007669"/>
    <property type="project" value="InterPro"/>
</dbReference>
<sequence>MECKVHRFRLYNYNPRAVQCIAVSDNSQLAVGRSDGSIEIWCTEECWFQKMVIPGSENGSVESLLWLGNRLISAGLHGNVVEYDLTSGTVKILVDSFGGAVWCLGLSPTHTHIAAGCEDGSIKMLETSNKSLSFERSFDKQEGRIMCMAWHESGDVIVTGSVDVIRLWSIKTGHAVQRITLERDMKKVETIVWDVLVLSDYTVVSGDSFGRIQFWNGKHGTLLQSLHVHRADVLTLCRGTTESSIYAAGVDPRVLSFKLTNSEDPTSWVKGPMLQKHTHDVRSLALVNDLIVSGGVDTNLMVNSVSRKKDKFKRIYSFPSYQTVSVAQAANLVLLQYSTYLEVWKMGTSVDNTETKSKVLPLEEQPLKMVQLKVPTSSVDHIKCSSISSCGHWIAYSTTSTFRLYHLTYKHEESNIQVQKVRCSGLSPSHVIRFSQDSNIMITASTNHKVMITKLDSSAHTANLVHSHSLKCYTSPTLLLSISNDSTHFAVANLEGQVDVFNAKNMTHVCSLPRYTRIPTAISFHPKTNDVVVVYDDLQIFEFSIKSAAYTPWTRGILSANSKEKYLARIHKAVMRKHSNIAVVNNILHVCEPDKDIIMCVSREGMFIIEKPSRKKGGDKSRFCHQFMPLLHCDIMDDSTMLVVERPLQDIWDQLPATLYQKKFGT</sequence>
<name>F6Y0M4_CIOIN</name>
<reference evidence="2" key="4">
    <citation type="submission" date="2025-09" db="UniProtKB">
        <authorList>
            <consortium name="Ensembl"/>
        </authorList>
    </citation>
    <scope>IDENTIFICATION</scope>
</reference>
<dbReference type="OMA" id="STYITEW"/>
<accession>A0A1W2WC02</accession>
<dbReference type="PANTHER" id="PTHR44163">
    <property type="entry name" value="U3 SMALL NUCLEOLAR RNA-ASSOCIATED PROTEIN 4 HOMOLOG"/>
    <property type="match status" value="1"/>
</dbReference>
<dbReference type="InterPro" id="IPR015943">
    <property type="entry name" value="WD40/YVTN_repeat-like_dom_sf"/>
</dbReference>
<accession>F6Y0M4</accession>
<organism evidence="2 3">
    <name type="scientific">Ciona intestinalis</name>
    <name type="common">Transparent sea squirt</name>
    <name type="synonym">Ascidia intestinalis</name>
    <dbReference type="NCBI Taxonomy" id="7719"/>
    <lineage>
        <taxon>Eukaryota</taxon>
        <taxon>Metazoa</taxon>
        <taxon>Chordata</taxon>
        <taxon>Tunicata</taxon>
        <taxon>Ascidiacea</taxon>
        <taxon>Phlebobranchia</taxon>
        <taxon>Cionidae</taxon>
        <taxon>Ciona</taxon>
    </lineage>
</organism>
<gene>
    <name evidence="2" type="primary">LOC100180054</name>
</gene>
<dbReference type="OrthoDB" id="8883818at2759"/>
<dbReference type="AlphaFoldDB" id="F6Y0M4"/>
<dbReference type="GeneID" id="100180054"/>
<dbReference type="PANTHER" id="PTHR44163:SF1">
    <property type="entry name" value="U3 SMALL NUCLEOLAR RNA-ASSOCIATED PROTEIN 4 HOMOLOG"/>
    <property type="match status" value="1"/>
</dbReference>
<protein>
    <submittedName>
        <fullName evidence="2">U3 small nucleolar RNA-associated protein 4 homolog</fullName>
    </submittedName>
</protein>
<dbReference type="Pfam" id="PF12894">
    <property type="entry name" value="ANAPC4_WD40"/>
    <property type="match status" value="1"/>
</dbReference>
<dbReference type="HOGENOM" id="CLU_002392_3_0_1"/>
<dbReference type="Gene3D" id="2.130.10.10">
    <property type="entry name" value="YVTN repeat-like/Quinoprotein amine dehydrogenase"/>
    <property type="match status" value="3"/>
</dbReference>
<dbReference type="RefSeq" id="XP_002128329.1">
    <property type="nucleotide sequence ID" value="XM_002128293.5"/>
</dbReference>